<proteinExistence type="inferred from homology"/>
<dbReference type="InterPro" id="IPR011078">
    <property type="entry name" value="PyrdxlP_homeostasis"/>
</dbReference>
<dbReference type="PIRSF" id="PIRSF004848">
    <property type="entry name" value="YBL036c_PLPDEIII"/>
    <property type="match status" value="1"/>
</dbReference>
<dbReference type="PROSITE" id="PS01211">
    <property type="entry name" value="UPF0001"/>
    <property type="match status" value="1"/>
</dbReference>
<dbReference type="RefSeq" id="WP_161822313.1">
    <property type="nucleotide sequence ID" value="NZ_LSRS01000004.1"/>
</dbReference>
<keyword evidence="7" id="KW-1185">Reference proteome</keyword>
<dbReference type="SUPFAM" id="SSF51419">
    <property type="entry name" value="PLP-binding barrel"/>
    <property type="match status" value="1"/>
</dbReference>
<dbReference type="Proteomes" id="UP000798488">
    <property type="component" value="Unassembled WGS sequence"/>
</dbReference>
<comment type="cofactor">
    <cofactor evidence="3">
        <name>pyridoxal 5'-phosphate</name>
        <dbReference type="ChEBI" id="CHEBI:597326"/>
    </cofactor>
</comment>
<evidence type="ECO:0000256" key="1">
    <source>
        <dbReference type="ARBA" id="ARBA00022898"/>
    </source>
</evidence>
<gene>
    <name evidence="6" type="ORF">SPSYN_01984</name>
</gene>
<evidence type="ECO:0000313" key="6">
    <source>
        <dbReference type="EMBL" id="KAF1084814.1"/>
    </source>
</evidence>
<evidence type="ECO:0000313" key="7">
    <source>
        <dbReference type="Proteomes" id="UP000798488"/>
    </source>
</evidence>
<dbReference type="NCBIfam" id="TIGR00044">
    <property type="entry name" value="YggS family pyridoxal phosphate-dependent enzyme"/>
    <property type="match status" value="1"/>
</dbReference>
<dbReference type="EMBL" id="LSRS01000004">
    <property type="protein sequence ID" value="KAF1084814.1"/>
    <property type="molecule type" value="Genomic_DNA"/>
</dbReference>
<accession>A0A9D2WP68</accession>
<protein>
    <recommendedName>
        <fullName evidence="2">Pyridoxal phosphate homeostasis protein</fullName>
        <shortName evidence="2">PLP homeostasis protein</shortName>
    </recommendedName>
</protein>
<evidence type="ECO:0000256" key="2">
    <source>
        <dbReference type="HAMAP-Rule" id="MF_02087"/>
    </source>
</evidence>
<feature type="modified residue" description="N6-(pyridoxal phosphate)lysine" evidence="2 3">
    <location>
        <position position="35"/>
    </location>
</feature>
<dbReference type="InterPro" id="IPR029066">
    <property type="entry name" value="PLP-binding_barrel"/>
</dbReference>
<evidence type="ECO:0000259" key="5">
    <source>
        <dbReference type="Pfam" id="PF01168"/>
    </source>
</evidence>
<keyword evidence="1 2" id="KW-0663">Pyridoxal phosphate</keyword>
<sequence>MGVRENLQLVREKVRSAAVRSGRDLEKIKIIAVTKKVEIARMQEVIRQGIVDLGENRVQELTEKRPALPTGLHWHMIGHLQTNKVKYVVGLVDLIHSLDSWGLAEEIHRQAVKLDLVAKVLVQVNISGEKTKYGLAQSDLADFLIALRDLPHISVQGLMTVAPYVENPEEVRPYFRELRLLAARHNLEHLSMGMTNDFEVAVEEGADLLRLGTAIFGPREN</sequence>
<reference evidence="6" key="1">
    <citation type="submission" date="2016-02" db="EMBL/GenBank/DDBJ databases">
        <title>Draft Genome Sequence of Sporotomaculum syntrophicum Strain FB, a Syntrophic Benzoate Degrader.</title>
        <authorList>
            <person name="Nobu M.K."/>
            <person name="Narihiro T."/>
            <person name="Qiu Y.-L."/>
            <person name="Ohashi A."/>
            <person name="Liu W.-T."/>
            <person name="Yuji S."/>
        </authorList>
    </citation>
    <scope>NUCLEOTIDE SEQUENCE</scope>
    <source>
        <strain evidence="6">FB</strain>
    </source>
</reference>
<comment type="caution">
    <text evidence="6">The sequence shown here is derived from an EMBL/GenBank/DDBJ whole genome shotgun (WGS) entry which is preliminary data.</text>
</comment>
<dbReference type="InterPro" id="IPR001608">
    <property type="entry name" value="Ala_racemase_N"/>
</dbReference>
<evidence type="ECO:0000256" key="3">
    <source>
        <dbReference type="PIRSR" id="PIRSR004848-1"/>
    </source>
</evidence>
<dbReference type="HAMAP" id="MF_02087">
    <property type="entry name" value="PLP_homeostasis"/>
    <property type="match status" value="1"/>
</dbReference>
<dbReference type="Gene3D" id="3.20.20.10">
    <property type="entry name" value="Alanine racemase"/>
    <property type="match status" value="1"/>
</dbReference>
<comment type="similarity">
    <text evidence="2 4">Belongs to the pyridoxal phosphate-binding protein YggS/PROSC family.</text>
</comment>
<feature type="domain" description="Alanine racemase N-terminal" evidence="5">
    <location>
        <begin position="24"/>
        <end position="218"/>
    </location>
</feature>
<dbReference type="GO" id="GO:0030170">
    <property type="term" value="F:pyridoxal phosphate binding"/>
    <property type="evidence" value="ECO:0007669"/>
    <property type="project" value="UniProtKB-UniRule"/>
</dbReference>
<dbReference type="CDD" id="cd00635">
    <property type="entry name" value="PLPDE_III_YBL036c_like"/>
    <property type="match status" value="1"/>
</dbReference>
<name>A0A9D2WP68_9FIRM</name>
<dbReference type="FunFam" id="3.20.20.10:FF:000018">
    <property type="entry name" value="Pyridoxal phosphate homeostasis protein"/>
    <property type="match status" value="1"/>
</dbReference>
<dbReference type="PANTHER" id="PTHR10146">
    <property type="entry name" value="PROLINE SYNTHETASE CO-TRANSCRIBED BACTERIAL HOMOLOG PROTEIN"/>
    <property type="match status" value="1"/>
</dbReference>
<evidence type="ECO:0000256" key="4">
    <source>
        <dbReference type="RuleBase" id="RU004514"/>
    </source>
</evidence>
<organism evidence="6 7">
    <name type="scientific">Sporotomaculum syntrophicum</name>
    <dbReference type="NCBI Taxonomy" id="182264"/>
    <lineage>
        <taxon>Bacteria</taxon>
        <taxon>Bacillati</taxon>
        <taxon>Bacillota</taxon>
        <taxon>Clostridia</taxon>
        <taxon>Eubacteriales</taxon>
        <taxon>Desulfallaceae</taxon>
        <taxon>Sporotomaculum</taxon>
    </lineage>
</organism>
<comment type="function">
    <text evidence="2">Pyridoxal 5'-phosphate (PLP)-binding protein, which is involved in PLP homeostasis.</text>
</comment>
<dbReference type="Pfam" id="PF01168">
    <property type="entry name" value="Ala_racemase_N"/>
    <property type="match status" value="1"/>
</dbReference>
<dbReference type="PANTHER" id="PTHR10146:SF14">
    <property type="entry name" value="PYRIDOXAL PHOSPHATE HOMEOSTASIS PROTEIN"/>
    <property type="match status" value="1"/>
</dbReference>
<dbReference type="AlphaFoldDB" id="A0A9D2WP68"/>
<dbReference type="OrthoDB" id="9804072at2"/>